<dbReference type="PATRIC" id="fig|1280950.3.peg.1214"/>
<evidence type="ECO:0000256" key="2">
    <source>
        <dbReference type="ARBA" id="ARBA00005940"/>
    </source>
</evidence>
<dbReference type="GO" id="GO:0046872">
    <property type="term" value="F:metal ion binding"/>
    <property type="evidence" value="ECO:0007669"/>
    <property type="project" value="UniProtKB-KW"/>
</dbReference>
<feature type="binding site" evidence="10">
    <location>
        <position position="141"/>
    </location>
    <ligand>
        <name>substrate</name>
    </ligand>
</feature>
<feature type="domain" description="Glycoside hydrolase family 42 N-terminal" evidence="12">
    <location>
        <begin position="6"/>
        <end position="387"/>
    </location>
</feature>
<feature type="domain" description="Beta-galactosidase trimerisation" evidence="13">
    <location>
        <begin position="398"/>
        <end position="589"/>
    </location>
</feature>
<dbReference type="Pfam" id="PF08532">
    <property type="entry name" value="Glyco_hydro_42M"/>
    <property type="match status" value="1"/>
</dbReference>
<gene>
    <name evidence="14" type="ORF">HJO_06025</name>
</gene>
<evidence type="ECO:0000313" key="14">
    <source>
        <dbReference type="EMBL" id="KCZ93390.1"/>
    </source>
</evidence>
<dbReference type="InterPro" id="IPR003476">
    <property type="entry name" value="Glyco_hydro_42"/>
</dbReference>
<dbReference type="PANTHER" id="PTHR36447">
    <property type="entry name" value="BETA-GALACTOSIDASE GANA"/>
    <property type="match status" value="1"/>
</dbReference>
<dbReference type="Gene3D" id="2.60.40.1180">
    <property type="entry name" value="Golgi alpha-mannosidase II"/>
    <property type="match status" value="1"/>
</dbReference>
<proteinExistence type="inferred from homology"/>
<dbReference type="eggNOG" id="COG1874">
    <property type="taxonomic scope" value="Bacteria"/>
</dbReference>
<evidence type="ECO:0000256" key="5">
    <source>
        <dbReference type="ARBA" id="ARBA00022801"/>
    </source>
</evidence>
<dbReference type="Gene3D" id="3.20.20.80">
    <property type="entry name" value="Glycosidases"/>
    <property type="match status" value="1"/>
</dbReference>
<evidence type="ECO:0000256" key="9">
    <source>
        <dbReference type="PIRSR" id="PIRSR001084-1"/>
    </source>
</evidence>
<dbReference type="Gene3D" id="3.40.50.880">
    <property type="match status" value="1"/>
</dbReference>
<evidence type="ECO:0000259" key="13">
    <source>
        <dbReference type="Pfam" id="PF08532"/>
    </source>
</evidence>
<dbReference type="RefSeq" id="WP_035614957.1">
    <property type="nucleotide sequence ID" value="NZ_ARYK01000002.1"/>
</dbReference>
<dbReference type="AlphaFoldDB" id="A0A059FRU3"/>
<dbReference type="CDD" id="cd03143">
    <property type="entry name" value="A4_beta-galactosidase_middle_domain"/>
    <property type="match status" value="1"/>
</dbReference>
<evidence type="ECO:0000256" key="1">
    <source>
        <dbReference type="ARBA" id="ARBA00001412"/>
    </source>
</evidence>
<organism evidence="14 15">
    <name type="scientific">Hyphomonas johnsonii MHS-2</name>
    <dbReference type="NCBI Taxonomy" id="1280950"/>
    <lineage>
        <taxon>Bacteria</taxon>
        <taxon>Pseudomonadati</taxon>
        <taxon>Pseudomonadota</taxon>
        <taxon>Alphaproteobacteria</taxon>
        <taxon>Hyphomonadales</taxon>
        <taxon>Hyphomonadaceae</taxon>
        <taxon>Hyphomonas</taxon>
    </lineage>
</organism>
<dbReference type="SUPFAM" id="SSF52317">
    <property type="entry name" value="Class I glutamine amidotransferase-like"/>
    <property type="match status" value="1"/>
</dbReference>
<dbReference type="EMBL" id="ARYK01000002">
    <property type="protein sequence ID" value="KCZ93390.1"/>
    <property type="molecule type" value="Genomic_DNA"/>
</dbReference>
<dbReference type="GO" id="GO:0004565">
    <property type="term" value="F:beta-galactosidase activity"/>
    <property type="evidence" value="ECO:0007669"/>
    <property type="project" value="UniProtKB-EC"/>
</dbReference>
<evidence type="ECO:0000259" key="12">
    <source>
        <dbReference type="Pfam" id="PF02449"/>
    </source>
</evidence>
<feature type="active site" description="Nucleophile" evidence="9">
    <location>
        <position position="312"/>
    </location>
</feature>
<feature type="binding site" evidence="10">
    <location>
        <position position="320"/>
    </location>
    <ligand>
        <name>substrate</name>
    </ligand>
</feature>
<feature type="binding site" evidence="11">
    <location>
        <position position="107"/>
    </location>
    <ligand>
        <name>Zn(2+)</name>
        <dbReference type="ChEBI" id="CHEBI:29105"/>
    </ligand>
</feature>
<dbReference type="STRING" id="1280950.HJO_06025"/>
<feature type="active site" description="Proton donor" evidence="9">
    <location>
        <position position="142"/>
    </location>
</feature>
<reference evidence="14 15" key="1">
    <citation type="journal article" date="2014" name="Antonie Van Leeuwenhoek">
        <title>Hyphomonas beringensis sp. nov. and Hyphomonas chukchiensis sp. nov., isolated from surface seawater of the Bering Sea and Chukchi Sea.</title>
        <authorList>
            <person name="Li C."/>
            <person name="Lai Q."/>
            <person name="Li G."/>
            <person name="Dong C."/>
            <person name="Wang J."/>
            <person name="Liao Y."/>
            <person name="Shao Z."/>
        </authorList>
    </citation>
    <scope>NUCLEOTIDE SEQUENCE [LARGE SCALE GENOMIC DNA]</scope>
    <source>
        <strain evidence="14 15">MHS-2</strain>
    </source>
</reference>
<keyword evidence="5 8" id="KW-0378">Hydrolase</keyword>
<dbReference type="InterPro" id="IPR029062">
    <property type="entry name" value="Class_I_gatase-like"/>
</dbReference>
<accession>A0A059FRU3</accession>
<evidence type="ECO:0000256" key="4">
    <source>
        <dbReference type="ARBA" id="ARBA00022723"/>
    </source>
</evidence>
<keyword evidence="4 11" id="KW-0479">Metal-binding</keyword>
<name>A0A059FRU3_9PROT</name>
<keyword evidence="6 11" id="KW-0862">Zinc</keyword>
<dbReference type="SUPFAM" id="SSF51445">
    <property type="entry name" value="(Trans)glycosidases"/>
    <property type="match status" value="1"/>
</dbReference>
<dbReference type="GO" id="GO:0005975">
    <property type="term" value="P:carbohydrate metabolic process"/>
    <property type="evidence" value="ECO:0007669"/>
    <property type="project" value="InterPro"/>
</dbReference>
<evidence type="ECO:0000256" key="6">
    <source>
        <dbReference type="ARBA" id="ARBA00022833"/>
    </source>
</evidence>
<evidence type="ECO:0000256" key="8">
    <source>
        <dbReference type="PIRNR" id="PIRNR001084"/>
    </source>
</evidence>
<dbReference type="InterPro" id="IPR013529">
    <property type="entry name" value="Glyco_hydro_42_N"/>
</dbReference>
<dbReference type="InterPro" id="IPR017853">
    <property type="entry name" value="GH"/>
</dbReference>
<comment type="caution">
    <text evidence="14">The sequence shown here is derived from an EMBL/GenBank/DDBJ whole genome shotgun (WGS) entry which is preliminary data.</text>
</comment>
<comment type="similarity">
    <text evidence="2 8">Belongs to the glycosyl hydrolase 42 family.</text>
</comment>
<evidence type="ECO:0000256" key="7">
    <source>
        <dbReference type="ARBA" id="ARBA00023295"/>
    </source>
</evidence>
<feature type="binding site" evidence="10">
    <location>
        <position position="103"/>
    </location>
    <ligand>
        <name>substrate</name>
    </ligand>
</feature>
<evidence type="ECO:0000256" key="3">
    <source>
        <dbReference type="ARBA" id="ARBA00012756"/>
    </source>
</evidence>
<dbReference type="InterPro" id="IPR013738">
    <property type="entry name" value="Beta_galactosidase_Trimer"/>
</dbReference>
<sequence length="657" mass="74083">MNLGVCYYPEHWPEADWADDARRMRALGLDLVRIGEFAWSKIEPAPGVYTWSWLDRAIEVLHAEGLGIILCTPTATPPKWLVDLHPEILPWDKHGNPKRFGSRRHYCFSSPAYRRESARITEALARRYGDHPAVVMWQTDNEYGHHGTHESYSPDAARAFRRWLQRRYESIDSLNTAWGTAFWSQDYRSFDEVDPPNATVTESNPSQHLDYQRFSSDEICEFNREQVDILRRYSPGRRIAHNYIGDFTKLDHHAIGASLDIAAWDSYPIGLLSEGDASEADKAHWLHHGHPDFAAFNHDVFRQCSAQWGVMEQQPGPVNWATHNAAPAPGMVRLWTWEAFAHGAEFVSYFRWRQAPFAQEQMHAGLLLPDRQETAVLKEVALVSSERDTIGTPETTLARVAIVLDYPSLWQQEIQPQGRSGSALKLARALYSGCRKLGLDVDIIPQGADMSAYALIILPSVSILDAEMCGRLRDSGASVLAMPLTGSRTCDGHIPENLSPGPYANLLPMQVRVFESLPPYVKIGVNLDGQAFSGSLWRESVTSIAQALAVFENGEPAWLRNERMHYLACWPDEPFLLHVLRRICREEDLEVRDTGRDLRLRRAGNIQFAFNYGSDAIDLACVGAPEKGADYLIGARVMQGAGVAAWRIQLVLPDKME</sequence>
<keyword evidence="15" id="KW-1185">Reference proteome</keyword>
<dbReference type="PIRSF" id="PIRSF001084">
    <property type="entry name" value="B-galactosidase"/>
    <property type="match status" value="1"/>
</dbReference>
<protein>
    <recommendedName>
        <fullName evidence="3 8">Beta-galactosidase</fullName>
        <shortName evidence="8">Beta-gal</shortName>
        <ecNumber evidence="3 8">3.2.1.23</ecNumber>
    </recommendedName>
</protein>
<dbReference type="PANTHER" id="PTHR36447:SF2">
    <property type="entry name" value="BETA-GALACTOSIDASE YESZ"/>
    <property type="match status" value="1"/>
</dbReference>
<evidence type="ECO:0000256" key="11">
    <source>
        <dbReference type="PIRSR" id="PIRSR001084-3"/>
    </source>
</evidence>
<dbReference type="InterPro" id="IPR013780">
    <property type="entry name" value="Glyco_hydro_b"/>
</dbReference>
<dbReference type="Pfam" id="PF02449">
    <property type="entry name" value="Glyco_hydro_42"/>
    <property type="match status" value="1"/>
</dbReference>
<evidence type="ECO:0000256" key="10">
    <source>
        <dbReference type="PIRSR" id="PIRSR001084-2"/>
    </source>
</evidence>
<keyword evidence="7 8" id="KW-0326">Glycosidase</keyword>
<comment type="catalytic activity">
    <reaction evidence="1 8">
        <text>Hydrolysis of terminal non-reducing beta-D-galactose residues in beta-D-galactosides.</text>
        <dbReference type="EC" id="3.2.1.23"/>
    </reaction>
</comment>
<dbReference type="GO" id="GO:0009341">
    <property type="term" value="C:beta-galactosidase complex"/>
    <property type="evidence" value="ECO:0007669"/>
    <property type="project" value="InterPro"/>
</dbReference>
<dbReference type="OrthoDB" id="9800974at2"/>
<dbReference type="Proteomes" id="UP000025171">
    <property type="component" value="Unassembled WGS sequence"/>
</dbReference>
<evidence type="ECO:0000313" key="15">
    <source>
        <dbReference type="Proteomes" id="UP000025171"/>
    </source>
</evidence>
<dbReference type="EC" id="3.2.1.23" evidence="3 8"/>